<evidence type="ECO:0000256" key="3">
    <source>
        <dbReference type="ARBA" id="ARBA00022729"/>
    </source>
</evidence>
<keyword evidence="2" id="KW-0813">Transport</keyword>
<dbReference type="PANTHER" id="PTHR30532:SF1">
    <property type="entry name" value="IRON(3+)-HYDROXAMATE-BINDING PROTEIN FHUD"/>
    <property type="match status" value="1"/>
</dbReference>
<dbReference type="SUPFAM" id="SSF53807">
    <property type="entry name" value="Helical backbone' metal receptor"/>
    <property type="match status" value="1"/>
</dbReference>
<evidence type="ECO:0000259" key="5">
    <source>
        <dbReference type="PROSITE" id="PS50983"/>
    </source>
</evidence>
<feature type="domain" description="Fe/B12 periplasmic-binding" evidence="5">
    <location>
        <begin position="69"/>
        <end position="361"/>
    </location>
</feature>
<dbReference type="InterPro" id="IPR051313">
    <property type="entry name" value="Bact_iron-sidero_bind"/>
</dbReference>
<name>A0A1I3TB50_9EURY</name>
<comment type="subcellular location">
    <subcellularLocation>
        <location evidence="1">Cell envelope</location>
    </subcellularLocation>
</comment>
<protein>
    <submittedName>
        <fullName evidence="6">Ferrichrome-binding protein</fullName>
    </submittedName>
</protein>
<evidence type="ECO:0000256" key="1">
    <source>
        <dbReference type="ARBA" id="ARBA00004196"/>
    </source>
</evidence>
<accession>A0A1I3TB50</accession>
<dbReference type="OMA" id="WSTRREC"/>
<dbReference type="Proteomes" id="UP000182829">
    <property type="component" value="Unassembled WGS sequence"/>
</dbReference>
<evidence type="ECO:0000313" key="7">
    <source>
        <dbReference type="Proteomes" id="UP000182829"/>
    </source>
</evidence>
<reference evidence="6 7" key="1">
    <citation type="submission" date="2016-10" db="EMBL/GenBank/DDBJ databases">
        <authorList>
            <person name="de Groot N.N."/>
        </authorList>
    </citation>
    <scope>NUCLEOTIDE SEQUENCE [LARGE SCALE GENOMIC DNA]</scope>
    <source>
        <strain evidence="6 7">SP2</strain>
    </source>
</reference>
<gene>
    <name evidence="6" type="ORF">SAMN05443661_15618</name>
</gene>
<dbReference type="Gene3D" id="3.40.50.1980">
    <property type="entry name" value="Nitrogenase molybdenum iron protein domain"/>
    <property type="match status" value="1"/>
</dbReference>
<dbReference type="RefSeq" id="WP_015233347.1">
    <property type="nucleotide sequence ID" value="NZ_FORO01000056.1"/>
</dbReference>
<dbReference type="PROSITE" id="PS51257">
    <property type="entry name" value="PROKAR_LIPOPROTEIN"/>
    <property type="match status" value="1"/>
</dbReference>
<evidence type="ECO:0000313" key="6">
    <source>
        <dbReference type="EMBL" id="SFJ67732.1"/>
    </source>
</evidence>
<dbReference type="GeneID" id="14206911"/>
<dbReference type="InterPro" id="IPR002491">
    <property type="entry name" value="ABC_transptr_periplasmic_BD"/>
</dbReference>
<dbReference type="EMBL" id="FORO01000056">
    <property type="protein sequence ID" value="SFJ67732.1"/>
    <property type="molecule type" value="Genomic_DNA"/>
</dbReference>
<dbReference type="AlphaFoldDB" id="A0A1I3TB50"/>
<organism evidence="6 7">
    <name type="scientific">Natronobacterium gregoryi</name>
    <dbReference type="NCBI Taxonomy" id="44930"/>
    <lineage>
        <taxon>Archaea</taxon>
        <taxon>Methanobacteriati</taxon>
        <taxon>Methanobacteriota</taxon>
        <taxon>Stenosarchaea group</taxon>
        <taxon>Halobacteria</taxon>
        <taxon>Halobacteriales</taxon>
        <taxon>Natrialbaceae</taxon>
        <taxon>Natronobacterium</taxon>
    </lineage>
</organism>
<evidence type="ECO:0000256" key="4">
    <source>
        <dbReference type="SAM" id="MobiDB-lite"/>
    </source>
</evidence>
<evidence type="ECO:0000256" key="2">
    <source>
        <dbReference type="ARBA" id="ARBA00022448"/>
    </source>
</evidence>
<proteinExistence type="predicted"/>
<feature type="region of interest" description="Disordered" evidence="4">
    <location>
        <begin position="25"/>
        <end position="45"/>
    </location>
</feature>
<keyword evidence="3" id="KW-0732">Signal</keyword>
<dbReference type="PROSITE" id="PS50983">
    <property type="entry name" value="FE_B12_PBP"/>
    <property type="match status" value="1"/>
</dbReference>
<dbReference type="OrthoDB" id="304381at2157"/>
<sequence>MDTDLSRRQVITAGGIGIASTLAGCTSRSRDQPGDGATETERTNTVSMAPMGEVDFSSPPETFVGRFGFVVDIAAALDELDSLVAMYSNYSVIGHTHFYDELETVSIDPAEIEELHTDDWDIRLERLYDLAPDFTAIDPNYLIHYTQFDEDEVDRFVGRVGPFLHNESQSERADGWPTWPDGDYPYLTLSEFTRSYGKAFRKTERAEAILELNREVRETVRDRLPPESERPTVAVGSLHDGTWHLDTFVDAPERTYGEMHYRELGARDAVAEHGRGRVQAEMELLLEIDPDVFVWRHGLFDPDGVAETLEELEDDTLGSQLSCVDSGRFYVGGSPDQGPIVNTFQTEMLAKQLYPDEFGDYPGLGDVPTDEQLFDRDRIDEIVRGEGLE</sequence>
<dbReference type="PANTHER" id="PTHR30532">
    <property type="entry name" value="IRON III DICITRATE-BINDING PERIPLASMIC PROTEIN"/>
    <property type="match status" value="1"/>
</dbReference>